<feature type="signal peptide" evidence="2">
    <location>
        <begin position="1"/>
        <end position="26"/>
    </location>
</feature>
<evidence type="ECO:0000313" key="4">
    <source>
        <dbReference type="Proteomes" id="UP000053815"/>
    </source>
</evidence>
<keyword evidence="2" id="KW-0732">Signal</keyword>
<dbReference type="Proteomes" id="UP000053815">
    <property type="component" value="Unassembled WGS sequence"/>
</dbReference>
<feature type="chain" id="PRO_5002199839" evidence="2">
    <location>
        <begin position="27"/>
        <end position="712"/>
    </location>
</feature>
<reference evidence="3" key="1">
    <citation type="submission" date="2014-09" db="EMBL/GenBank/DDBJ databases">
        <title>Draft genome sequence of an oleaginous Mucoromycotina fungus Mucor ambiguus NBRC6742.</title>
        <authorList>
            <person name="Takeda I."/>
            <person name="Yamane N."/>
            <person name="Morita T."/>
            <person name="Tamano K."/>
            <person name="Machida M."/>
            <person name="Baker S."/>
            <person name="Koike H."/>
        </authorList>
    </citation>
    <scope>NUCLEOTIDE SEQUENCE</scope>
    <source>
        <strain evidence="3">NBRC 6742</strain>
    </source>
</reference>
<name>A0A0C9MY19_9FUNG</name>
<feature type="region of interest" description="Disordered" evidence="1">
    <location>
        <begin position="261"/>
        <end position="312"/>
    </location>
</feature>
<feature type="compositionally biased region" description="Polar residues" evidence="1">
    <location>
        <begin position="295"/>
        <end position="312"/>
    </location>
</feature>
<feature type="region of interest" description="Disordered" evidence="1">
    <location>
        <begin position="350"/>
        <end position="454"/>
    </location>
</feature>
<accession>A0A0C9MY19</accession>
<dbReference type="OrthoDB" id="2289567at2759"/>
<feature type="compositionally biased region" description="Polar residues" evidence="1">
    <location>
        <begin position="407"/>
        <end position="454"/>
    </location>
</feature>
<dbReference type="AlphaFoldDB" id="A0A0C9MY19"/>
<evidence type="ECO:0000313" key="3">
    <source>
        <dbReference type="EMBL" id="GAN07108.1"/>
    </source>
</evidence>
<feature type="compositionally biased region" description="Basic and acidic residues" evidence="1">
    <location>
        <begin position="357"/>
        <end position="374"/>
    </location>
</feature>
<feature type="region of interest" description="Disordered" evidence="1">
    <location>
        <begin position="492"/>
        <end position="519"/>
    </location>
</feature>
<feature type="compositionally biased region" description="Low complexity" evidence="1">
    <location>
        <begin position="265"/>
        <end position="275"/>
    </location>
</feature>
<organism evidence="3">
    <name type="scientific">Mucor ambiguus</name>
    <dbReference type="NCBI Taxonomy" id="91626"/>
    <lineage>
        <taxon>Eukaryota</taxon>
        <taxon>Fungi</taxon>
        <taxon>Fungi incertae sedis</taxon>
        <taxon>Mucoromycota</taxon>
        <taxon>Mucoromycotina</taxon>
        <taxon>Mucoromycetes</taxon>
        <taxon>Mucorales</taxon>
        <taxon>Mucorineae</taxon>
        <taxon>Mucoraceae</taxon>
        <taxon>Mucor</taxon>
    </lineage>
</organism>
<dbReference type="STRING" id="91626.A0A0C9MY19"/>
<feature type="compositionally biased region" description="Basic and acidic residues" evidence="1">
    <location>
        <begin position="492"/>
        <end position="511"/>
    </location>
</feature>
<evidence type="ECO:0000256" key="1">
    <source>
        <dbReference type="SAM" id="MobiDB-lite"/>
    </source>
</evidence>
<protein>
    <submittedName>
        <fullName evidence="3">Uncharacterized protein</fullName>
    </submittedName>
</protein>
<dbReference type="EMBL" id="DF836437">
    <property type="protein sequence ID" value="GAN07108.1"/>
    <property type="molecule type" value="Genomic_DNA"/>
</dbReference>
<proteinExistence type="predicted"/>
<sequence length="712" mass="78011">MKLISNLATLSIAASLLLQSGSFVAATPFFNIPAVANHNNDGSLESGCDGFKITYPSTNGLSFEEASKHIVAWQAPNGMKQVNITMVDNVSSDNSVYIGTFDADRGATDEIPLQLPSQIDGDYHFHISGQGENQFCEVDSVAFHIQKRQQVADIHADDLAAAAQANDAASSSTILADAAQPNVATASATATANAATAATFAPTASTTAPANAVTAATTGKANAAASATVQTAVPTASATTAATSINKTEIDKILEEIQNNSNRQAASASHANDSSSWDETLDEISSLTKDKTRQAHSNAATQSDSTEANNKDQGFYDYINSLDLDYEKYIHKNKETETEAVTHKNDVVSDDNTWFTNKDETTQHSDAASDKTWHSNDANPNFTNEDRSTQHSNAVVSEKSWHEDDASSNPYFTNDDQSTHSNEASSKSWHSNDGASSFFTNEDQSTGASSYHQNDSEWVSQDNVHATTAAADHENGWSSEDIEFDSDDHVNDAEWDEGVSHSDEKISEDNTHNNGWSTEDIDVTHANNYVSKQAEEHVNDADFNWSSEDIDAEDNHINYHVNDAEWVTEDTGTASHNNGWDSEEIELLADDHANYHANDAEWSAEDDDEFAYGEDHPNYHTNDSEWVTEDSHATDHKNGWESEDVELSAEDNDQHFNASEWVSEDAELDHDHFNAAEWLGLYSSPQYFWHFKYSLLEGIMVTTSQLSSWELY</sequence>
<keyword evidence="4" id="KW-1185">Reference proteome</keyword>
<evidence type="ECO:0000256" key="2">
    <source>
        <dbReference type="SAM" id="SignalP"/>
    </source>
</evidence>
<gene>
    <name evidence="3" type="ORF">MAM1_0148d06600</name>
</gene>